<keyword evidence="13" id="KW-1185">Reference proteome</keyword>
<comment type="caution">
    <text evidence="12">The sequence shown here is derived from an EMBL/GenBank/DDBJ whole genome shotgun (WGS) entry which is preliminary data.</text>
</comment>
<feature type="transmembrane region" description="Helical" evidence="10">
    <location>
        <begin position="70"/>
        <end position="91"/>
    </location>
</feature>
<feature type="transmembrane region" description="Helical" evidence="10">
    <location>
        <begin position="428"/>
        <end position="448"/>
    </location>
</feature>
<dbReference type="PANTHER" id="PTHR48022">
    <property type="entry name" value="PLASTIDIC GLUCOSE TRANSPORTER 4"/>
    <property type="match status" value="1"/>
</dbReference>
<keyword evidence="5 10" id="KW-1133">Transmembrane helix</keyword>
<dbReference type="InterPro" id="IPR003663">
    <property type="entry name" value="Sugar/inositol_transpt"/>
</dbReference>
<evidence type="ECO:0000256" key="8">
    <source>
        <dbReference type="RuleBase" id="RU003346"/>
    </source>
</evidence>
<evidence type="ECO:0000256" key="1">
    <source>
        <dbReference type="ARBA" id="ARBA00004141"/>
    </source>
</evidence>
<keyword evidence="6 10" id="KW-0472">Membrane</keyword>
<keyword evidence="3 8" id="KW-0813">Transport</keyword>
<dbReference type="Proteomes" id="UP001176521">
    <property type="component" value="Unassembled WGS sequence"/>
</dbReference>
<sequence>MVRQLPVLGGGRIRGFWVRVLVTTVASTGFLLFGYDQGVMSALLSADEFFKQFPRISDPSTGTNPNKNTALQGFVVGIYEIGAMIGSLIVLWKGDTIGRRTSVFIGSLIMILGTIIMTSSFSLAQFTVGRIVTGIGNGMNTSSLPMYQSEISKAHNRGKLVLIQGSLIACGIAISYWLDYAFFQIKDNSIQWRFPIAFQAAFALVVVVGILFAPESPRWLIKHGHKAEATKVLAQIDGLGEDHADVVAMAKQLEASIYASEVALGKDFKYSELFTNDKGQNFYRTAIGFLAQAAQQLSGINLITYYATTVFRSVISSDNVARLLAAANGTEYFLASILALWMIDTVGRRKLMMSTAFLMSASMAILAGTVSIVDRTRNPADPLYKTVQPESYVAIVFLFAFNTFFSWGFLGLTWLYPGEVTSIRIRAPASAIATSSNWIFNFLIVMVTPPAFENIQYKTYIIFAVLNLTFIPMIYAFFPETKRRSLEELDVLFARTTDPGVAWFNAKHFMTEACYLSLHEPLMNRDELDFELDKYFGSGGGQAGIKSLVPAAEGEAESEKEALQARRDEMTTTPGSLTPVNETQMPSN</sequence>
<proteinExistence type="inferred from homology"/>
<gene>
    <name evidence="12" type="ORF">OC842_003815</name>
</gene>
<dbReference type="InterPro" id="IPR036259">
    <property type="entry name" value="MFS_trans_sf"/>
</dbReference>
<reference evidence="12" key="1">
    <citation type="journal article" date="2023" name="PhytoFront">
        <title>Draft Genome Resources of Seven Strains of Tilletia horrida, Causal Agent of Kernel Smut of Rice.</title>
        <authorList>
            <person name="Khanal S."/>
            <person name="Antony Babu S."/>
            <person name="Zhou X.G."/>
        </authorList>
    </citation>
    <scope>NUCLEOTIDE SEQUENCE</scope>
    <source>
        <strain evidence="12">TX3</strain>
    </source>
</reference>
<comment type="subcellular location">
    <subcellularLocation>
        <location evidence="1">Membrane</location>
        <topology evidence="1">Multi-pass membrane protein</topology>
    </subcellularLocation>
</comment>
<evidence type="ECO:0000256" key="6">
    <source>
        <dbReference type="ARBA" id="ARBA00023136"/>
    </source>
</evidence>
<dbReference type="PRINTS" id="PR00171">
    <property type="entry name" value="SUGRTRNSPORT"/>
</dbReference>
<dbReference type="FunFam" id="1.20.1250.20:FF:000061">
    <property type="entry name" value="MFS sugar transporter"/>
    <property type="match status" value="1"/>
</dbReference>
<dbReference type="InterPro" id="IPR005828">
    <property type="entry name" value="MFS_sugar_transport-like"/>
</dbReference>
<dbReference type="PROSITE" id="PS50850">
    <property type="entry name" value="MFS"/>
    <property type="match status" value="1"/>
</dbReference>
<comment type="similarity">
    <text evidence="2 8">Belongs to the major facilitator superfamily. Sugar transporter (TC 2.A.1.1) family.</text>
</comment>
<feature type="transmembrane region" description="Helical" evidence="10">
    <location>
        <begin position="194"/>
        <end position="213"/>
    </location>
</feature>
<feature type="compositionally biased region" description="Basic and acidic residues" evidence="9">
    <location>
        <begin position="557"/>
        <end position="570"/>
    </location>
</feature>
<evidence type="ECO:0000256" key="5">
    <source>
        <dbReference type="ARBA" id="ARBA00022989"/>
    </source>
</evidence>
<evidence type="ECO:0000256" key="4">
    <source>
        <dbReference type="ARBA" id="ARBA00022692"/>
    </source>
</evidence>
<dbReference type="InterPro" id="IPR005829">
    <property type="entry name" value="Sugar_transporter_CS"/>
</dbReference>
<dbReference type="SUPFAM" id="SSF103473">
    <property type="entry name" value="MFS general substrate transporter"/>
    <property type="match status" value="1"/>
</dbReference>
<dbReference type="NCBIfam" id="TIGR00879">
    <property type="entry name" value="SP"/>
    <property type="match status" value="1"/>
</dbReference>
<feature type="transmembrane region" description="Helical" evidence="10">
    <location>
        <begin position="103"/>
        <end position="124"/>
    </location>
</feature>
<evidence type="ECO:0000256" key="9">
    <source>
        <dbReference type="SAM" id="MobiDB-lite"/>
    </source>
</evidence>
<dbReference type="PROSITE" id="PS00217">
    <property type="entry name" value="SUGAR_TRANSPORT_2"/>
    <property type="match status" value="1"/>
</dbReference>
<accession>A0AAN6GB28</accession>
<dbReference type="GO" id="GO:0005351">
    <property type="term" value="F:carbohydrate:proton symporter activity"/>
    <property type="evidence" value="ECO:0007669"/>
    <property type="project" value="TreeGrafter"/>
</dbReference>
<comment type="catalytic activity">
    <reaction evidence="7">
        <text>myo-inositol(out) + H(+)(out) = myo-inositol(in) + H(+)(in)</text>
        <dbReference type="Rhea" id="RHEA:60364"/>
        <dbReference type="ChEBI" id="CHEBI:15378"/>
        <dbReference type="ChEBI" id="CHEBI:17268"/>
    </reaction>
</comment>
<evidence type="ECO:0000256" key="2">
    <source>
        <dbReference type="ARBA" id="ARBA00010992"/>
    </source>
</evidence>
<evidence type="ECO:0000313" key="12">
    <source>
        <dbReference type="EMBL" id="KAK0530803.1"/>
    </source>
</evidence>
<dbReference type="Pfam" id="PF00083">
    <property type="entry name" value="Sugar_tr"/>
    <property type="match status" value="1"/>
</dbReference>
<evidence type="ECO:0000313" key="13">
    <source>
        <dbReference type="Proteomes" id="UP001176521"/>
    </source>
</evidence>
<evidence type="ECO:0000256" key="10">
    <source>
        <dbReference type="SAM" id="Phobius"/>
    </source>
</evidence>
<name>A0AAN6GB28_9BASI</name>
<evidence type="ECO:0000256" key="3">
    <source>
        <dbReference type="ARBA" id="ARBA00022448"/>
    </source>
</evidence>
<feature type="region of interest" description="Disordered" evidence="9">
    <location>
        <begin position="547"/>
        <end position="588"/>
    </location>
</feature>
<feature type="domain" description="Major facilitator superfamily (MFS) profile" evidence="11">
    <location>
        <begin position="22"/>
        <end position="482"/>
    </location>
</feature>
<dbReference type="InterPro" id="IPR020846">
    <property type="entry name" value="MFS_dom"/>
</dbReference>
<feature type="transmembrane region" description="Helical" evidence="10">
    <location>
        <begin position="460"/>
        <end position="478"/>
    </location>
</feature>
<organism evidence="12 13">
    <name type="scientific">Tilletia horrida</name>
    <dbReference type="NCBI Taxonomy" id="155126"/>
    <lineage>
        <taxon>Eukaryota</taxon>
        <taxon>Fungi</taxon>
        <taxon>Dikarya</taxon>
        <taxon>Basidiomycota</taxon>
        <taxon>Ustilaginomycotina</taxon>
        <taxon>Exobasidiomycetes</taxon>
        <taxon>Tilletiales</taxon>
        <taxon>Tilletiaceae</taxon>
        <taxon>Tilletia</taxon>
    </lineage>
</organism>
<keyword evidence="4 10" id="KW-0812">Transmembrane</keyword>
<dbReference type="Gene3D" id="1.20.1250.20">
    <property type="entry name" value="MFS general substrate transporter like domains"/>
    <property type="match status" value="1"/>
</dbReference>
<dbReference type="PANTHER" id="PTHR48022:SF68">
    <property type="entry name" value="MAJOR FACILITATOR SUPERFAMILY (MFS) PROFILE DOMAIN-CONTAINING PROTEIN-RELATED"/>
    <property type="match status" value="1"/>
</dbReference>
<feature type="transmembrane region" description="Helical" evidence="10">
    <location>
        <begin position="161"/>
        <end position="182"/>
    </location>
</feature>
<protein>
    <recommendedName>
        <fullName evidence="11">Major facilitator superfamily (MFS) profile domain-containing protein</fullName>
    </recommendedName>
</protein>
<feature type="transmembrane region" description="Helical" evidence="10">
    <location>
        <begin position="16"/>
        <end position="35"/>
    </location>
</feature>
<evidence type="ECO:0000256" key="7">
    <source>
        <dbReference type="ARBA" id="ARBA00049119"/>
    </source>
</evidence>
<feature type="transmembrane region" description="Helical" evidence="10">
    <location>
        <begin position="393"/>
        <end position="416"/>
    </location>
</feature>
<evidence type="ECO:0000259" key="11">
    <source>
        <dbReference type="PROSITE" id="PS50850"/>
    </source>
</evidence>
<dbReference type="GO" id="GO:0016020">
    <property type="term" value="C:membrane"/>
    <property type="evidence" value="ECO:0007669"/>
    <property type="project" value="UniProtKB-SubCell"/>
</dbReference>
<feature type="transmembrane region" description="Helical" evidence="10">
    <location>
        <begin position="320"/>
        <end position="343"/>
    </location>
</feature>
<dbReference type="EMBL" id="JAPDMQ010000204">
    <property type="protein sequence ID" value="KAK0530803.1"/>
    <property type="molecule type" value="Genomic_DNA"/>
</dbReference>
<feature type="compositionally biased region" description="Polar residues" evidence="9">
    <location>
        <begin position="571"/>
        <end position="588"/>
    </location>
</feature>
<dbReference type="InterPro" id="IPR050360">
    <property type="entry name" value="MFS_Sugar_Transporters"/>
</dbReference>
<dbReference type="AlphaFoldDB" id="A0AAN6GB28"/>
<feature type="transmembrane region" description="Helical" evidence="10">
    <location>
        <begin position="355"/>
        <end position="373"/>
    </location>
</feature>